<keyword evidence="2" id="KW-0238">DNA-binding</keyword>
<accession>A0A916UDG6</accession>
<keyword evidence="6" id="KW-1185">Reference proteome</keyword>
<evidence type="ECO:0000313" key="5">
    <source>
        <dbReference type="EMBL" id="GGC68253.1"/>
    </source>
</evidence>
<dbReference type="RefSeq" id="WP_188674235.1">
    <property type="nucleotide sequence ID" value="NZ_BMJH01000002.1"/>
</dbReference>
<dbReference type="InterPro" id="IPR036388">
    <property type="entry name" value="WH-like_DNA-bd_sf"/>
</dbReference>
<sequence length="129" mass="13566">MLVSIDGESSIPPYEQILAQVVESVRSGSLISGSKLPTVRALAAALGVSPNTVARAYRELEATGVIETHGRLGTFVAEGVDPVRSRAESLTTDFVATLTALGCTHDEVRCLVNAALTGEISGTRSRLRE</sequence>
<evidence type="ECO:0000256" key="3">
    <source>
        <dbReference type="ARBA" id="ARBA00023163"/>
    </source>
</evidence>
<dbReference type="SUPFAM" id="SSF46785">
    <property type="entry name" value="Winged helix' DNA-binding domain"/>
    <property type="match status" value="1"/>
</dbReference>
<organism evidence="5 6">
    <name type="scientific">Hoyosella rhizosphaerae</name>
    <dbReference type="NCBI Taxonomy" id="1755582"/>
    <lineage>
        <taxon>Bacteria</taxon>
        <taxon>Bacillati</taxon>
        <taxon>Actinomycetota</taxon>
        <taxon>Actinomycetes</taxon>
        <taxon>Mycobacteriales</taxon>
        <taxon>Hoyosellaceae</taxon>
        <taxon>Hoyosella</taxon>
    </lineage>
</organism>
<evidence type="ECO:0000256" key="1">
    <source>
        <dbReference type="ARBA" id="ARBA00023015"/>
    </source>
</evidence>
<dbReference type="PANTHER" id="PTHR38445">
    <property type="entry name" value="HTH-TYPE TRANSCRIPTIONAL REPRESSOR YTRA"/>
    <property type="match status" value="1"/>
</dbReference>
<dbReference type="GO" id="GO:0003700">
    <property type="term" value="F:DNA-binding transcription factor activity"/>
    <property type="evidence" value="ECO:0007669"/>
    <property type="project" value="InterPro"/>
</dbReference>
<dbReference type="CDD" id="cd07377">
    <property type="entry name" value="WHTH_GntR"/>
    <property type="match status" value="1"/>
</dbReference>
<dbReference type="GO" id="GO:0003677">
    <property type="term" value="F:DNA binding"/>
    <property type="evidence" value="ECO:0007669"/>
    <property type="project" value="UniProtKB-KW"/>
</dbReference>
<dbReference type="Proteomes" id="UP000641514">
    <property type="component" value="Unassembled WGS sequence"/>
</dbReference>
<dbReference type="EMBL" id="BMJH01000002">
    <property type="protein sequence ID" value="GGC68253.1"/>
    <property type="molecule type" value="Genomic_DNA"/>
</dbReference>
<feature type="domain" description="HTH gntR-type" evidence="4">
    <location>
        <begin position="11"/>
        <end position="79"/>
    </location>
</feature>
<dbReference type="PANTHER" id="PTHR38445:SF9">
    <property type="entry name" value="HTH-TYPE TRANSCRIPTIONAL REPRESSOR YTRA"/>
    <property type="match status" value="1"/>
</dbReference>
<dbReference type="InterPro" id="IPR000524">
    <property type="entry name" value="Tscrpt_reg_HTH_GntR"/>
</dbReference>
<comment type="caution">
    <text evidence="5">The sequence shown here is derived from an EMBL/GenBank/DDBJ whole genome shotgun (WGS) entry which is preliminary data.</text>
</comment>
<evidence type="ECO:0000256" key="2">
    <source>
        <dbReference type="ARBA" id="ARBA00023125"/>
    </source>
</evidence>
<name>A0A916UDG6_9ACTN</name>
<dbReference type="InterPro" id="IPR036390">
    <property type="entry name" value="WH_DNA-bd_sf"/>
</dbReference>
<keyword evidence="3" id="KW-0804">Transcription</keyword>
<reference evidence="5" key="2">
    <citation type="submission" date="2020-09" db="EMBL/GenBank/DDBJ databases">
        <authorList>
            <person name="Sun Q."/>
            <person name="Zhou Y."/>
        </authorList>
    </citation>
    <scope>NUCLEOTIDE SEQUENCE</scope>
    <source>
        <strain evidence="5">CGMCC 1.15478</strain>
    </source>
</reference>
<dbReference type="SMART" id="SM00345">
    <property type="entry name" value="HTH_GNTR"/>
    <property type="match status" value="1"/>
</dbReference>
<reference evidence="5" key="1">
    <citation type="journal article" date="2014" name="Int. J. Syst. Evol. Microbiol.">
        <title>Complete genome sequence of Corynebacterium casei LMG S-19264T (=DSM 44701T), isolated from a smear-ripened cheese.</title>
        <authorList>
            <consortium name="US DOE Joint Genome Institute (JGI-PGF)"/>
            <person name="Walter F."/>
            <person name="Albersmeier A."/>
            <person name="Kalinowski J."/>
            <person name="Ruckert C."/>
        </authorList>
    </citation>
    <scope>NUCLEOTIDE SEQUENCE</scope>
    <source>
        <strain evidence="5">CGMCC 1.15478</strain>
    </source>
</reference>
<dbReference type="AlphaFoldDB" id="A0A916UDG6"/>
<keyword evidence="1" id="KW-0805">Transcription regulation</keyword>
<evidence type="ECO:0000259" key="4">
    <source>
        <dbReference type="PROSITE" id="PS50949"/>
    </source>
</evidence>
<proteinExistence type="predicted"/>
<gene>
    <name evidence="5" type="ORF">GCM10011410_21230</name>
</gene>
<protein>
    <submittedName>
        <fullName evidence="5">GntR family transcriptional regulator</fullName>
    </submittedName>
</protein>
<dbReference type="Pfam" id="PF00392">
    <property type="entry name" value="GntR"/>
    <property type="match status" value="1"/>
</dbReference>
<dbReference type="PROSITE" id="PS50949">
    <property type="entry name" value="HTH_GNTR"/>
    <property type="match status" value="1"/>
</dbReference>
<evidence type="ECO:0000313" key="6">
    <source>
        <dbReference type="Proteomes" id="UP000641514"/>
    </source>
</evidence>
<dbReference type="Gene3D" id="1.10.10.10">
    <property type="entry name" value="Winged helix-like DNA-binding domain superfamily/Winged helix DNA-binding domain"/>
    <property type="match status" value="1"/>
</dbReference>